<evidence type="ECO:0000256" key="9">
    <source>
        <dbReference type="ARBA" id="ARBA00023136"/>
    </source>
</evidence>
<evidence type="ECO:0000256" key="2">
    <source>
        <dbReference type="ARBA" id="ARBA00008661"/>
    </source>
</evidence>
<comment type="subcellular location">
    <subcellularLocation>
        <location evidence="1 10">Golgi apparatus membrane</location>
        <topology evidence="1 10">Single-pass type II membrane protein</topology>
    </subcellularLocation>
</comment>
<evidence type="ECO:0000256" key="5">
    <source>
        <dbReference type="ARBA" id="ARBA00022692"/>
    </source>
</evidence>
<comment type="caution">
    <text evidence="11">The sequence shown here is derived from an EMBL/GenBank/DDBJ whole genome shotgun (WGS) entry which is preliminary data.</text>
</comment>
<evidence type="ECO:0000256" key="1">
    <source>
        <dbReference type="ARBA" id="ARBA00004323"/>
    </source>
</evidence>
<dbReference type="Pfam" id="PF01762">
    <property type="entry name" value="Galactosyl_T"/>
    <property type="match status" value="1"/>
</dbReference>
<dbReference type="Gene3D" id="3.90.550.50">
    <property type="match status" value="1"/>
</dbReference>
<evidence type="ECO:0000256" key="4">
    <source>
        <dbReference type="ARBA" id="ARBA00022679"/>
    </source>
</evidence>
<keyword evidence="7 10" id="KW-1133">Transmembrane helix</keyword>
<dbReference type="GO" id="GO:0000139">
    <property type="term" value="C:Golgi membrane"/>
    <property type="evidence" value="ECO:0007669"/>
    <property type="project" value="UniProtKB-SubCell"/>
</dbReference>
<dbReference type="GO" id="GO:0016758">
    <property type="term" value="F:hexosyltransferase activity"/>
    <property type="evidence" value="ECO:0007669"/>
    <property type="project" value="InterPro"/>
</dbReference>
<evidence type="ECO:0000256" key="8">
    <source>
        <dbReference type="ARBA" id="ARBA00023034"/>
    </source>
</evidence>
<sequence>MKFRIEDKLLSVYHVHLVLISLIVCISVMYYFNGPSWCEGLKYLYPIPITLESLHSGKGLDLMDLKPINTENVYGTKHNPLHVCSTKRLDILCVVKSSPQNIGRRLAIRESWGKLASKGTNKLIFSLGDTKLITLQNIIENEAERFSDILQFNFQDAYRNLTVKLINNVRWTSMFCSQAKFVAFIDDDIAINFRNLQNFLRNLSSSDTDLLYTGYVVYGHGISPSRDESKHNLSWDEYKYPCFPSYVSGAITITSGRTLKLFDAAIPYVKPFFVDDVYLGVVALKLGITLSPHNNHMFDHDGSRLHEYSNLISSNQGPTFSWEVYELTR</sequence>
<dbReference type="PANTHER" id="PTHR11214">
    <property type="entry name" value="BETA-1,3-N-ACETYLGLUCOSAMINYLTRANSFERASE"/>
    <property type="match status" value="1"/>
</dbReference>
<accession>A0AA89C4V9</accession>
<proteinExistence type="inferred from homology"/>
<evidence type="ECO:0000313" key="11">
    <source>
        <dbReference type="EMBL" id="KAK3109014.1"/>
    </source>
</evidence>
<dbReference type="InterPro" id="IPR002659">
    <property type="entry name" value="Glyco_trans_31"/>
</dbReference>
<dbReference type="AlphaFoldDB" id="A0AA89C4V9"/>
<dbReference type="GO" id="GO:0006493">
    <property type="term" value="P:protein O-linked glycosylation"/>
    <property type="evidence" value="ECO:0007669"/>
    <property type="project" value="TreeGrafter"/>
</dbReference>
<evidence type="ECO:0000313" key="12">
    <source>
        <dbReference type="Proteomes" id="UP001186944"/>
    </source>
</evidence>
<organism evidence="11 12">
    <name type="scientific">Pinctada imbricata</name>
    <name type="common">Atlantic pearl-oyster</name>
    <name type="synonym">Pinctada martensii</name>
    <dbReference type="NCBI Taxonomy" id="66713"/>
    <lineage>
        <taxon>Eukaryota</taxon>
        <taxon>Metazoa</taxon>
        <taxon>Spiralia</taxon>
        <taxon>Lophotrochozoa</taxon>
        <taxon>Mollusca</taxon>
        <taxon>Bivalvia</taxon>
        <taxon>Autobranchia</taxon>
        <taxon>Pteriomorphia</taxon>
        <taxon>Pterioida</taxon>
        <taxon>Pterioidea</taxon>
        <taxon>Pteriidae</taxon>
        <taxon>Pinctada</taxon>
    </lineage>
</organism>
<evidence type="ECO:0000256" key="6">
    <source>
        <dbReference type="ARBA" id="ARBA00022968"/>
    </source>
</evidence>
<evidence type="ECO:0000256" key="10">
    <source>
        <dbReference type="RuleBase" id="RU363063"/>
    </source>
</evidence>
<comment type="similarity">
    <text evidence="2 10">Belongs to the glycosyltransferase 31 family.</text>
</comment>
<keyword evidence="4" id="KW-0808">Transferase</keyword>
<feature type="transmembrane region" description="Helical" evidence="10">
    <location>
        <begin position="12"/>
        <end position="32"/>
    </location>
</feature>
<dbReference type="PANTHER" id="PTHR11214:SF349">
    <property type="entry name" value="BETA-1,3-GALACTOSYLTRANSFERASE BRN"/>
    <property type="match status" value="1"/>
</dbReference>
<evidence type="ECO:0000256" key="3">
    <source>
        <dbReference type="ARBA" id="ARBA00022676"/>
    </source>
</evidence>
<keyword evidence="6 10" id="KW-0735">Signal-anchor</keyword>
<dbReference type="EMBL" id="VSWD01000001">
    <property type="protein sequence ID" value="KAK3109014.1"/>
    <property type="molecule type" value="Genomic_DNA"/>
</dbReference>
<protein>
    <recommendedName>
        <fullName evidence="10">Hexosyltransferase</fullName>
        <ecNumber evidence="10">2.4.1.-</ecNumber>
    </recommendedName>
</protein>
<dbReference type="EC" id="2.4.1.-" evidence="10"/>
<keyword evidence="5 10" id="KW-0812">Transmembrane</keyword>
<evidence type="ECO:0000256" key="7">
    <source>
        <dbReference type="ARBA" id="ARBA00022989"/>
    </source>
</evidence>
<dbReference type="Proteomes" id="UP001186944">
    <property type="component" value="Unassembled WGS sequence"/>
</dbReference>
<keyword evidence="9 10" id="KW-0472">Membrane</keyword>
<dbReference type="GO" id="GO:0008194">
    <property type="term" value="F:UDP-glycosyltransferase activity"/>
    <property type="evidence" value="ECO:0007669"/>
    <property type="project" value="TreeGrafter"/>
</dbReference>
<reference evidence="11" key="1">
    <citation type="submission" date="2019-08" db="EMBL/GenBank/DDBJ databases">
        <title>The improved chromosome-level genome for the pearl oyster Pinctada fucata martensii using PacBio sequencing and Hi-C.</title>
        <authorList>
            <person name="Zheng Z."/>
        </authorList>
    </citation>
    <scope>NUCLEOTIDE SEQUENCE</scope>
    <source>
        <strain evidence="11">ZZ-2019</strain>
        <tissue evidence="11">Adductor muscle</tissue>
    </source>
</reference>
<keyword evidence="8 10" id="KW-0333">Golgi apparatus</keyword>
<gene>
    <name evidence="11" type="ORF">FSP39_021176</name>
</gene>
<keyword evidence="12" id="KW-1185">Reference proteome</keyword>
<name>A0AA89C4V9_PINIB</name>
<keyword evidence="3 10" id="KW-0328">Glycosyltransferase</keyword>